<reference evidence="1 2" key="1">
    <citation type="submission" date="2015-08" db="EMBL/GenBank/DDBJ databases">
        <title>Next Generation Sequencing and Analysis of the Genome of Puccinia sorghi L Schw, the Causal Agent of Maize Common Rust.</title>
        <authorList>
            <person name="Rochi L."/>
            <person name="Burguener G."/>
            <person name="Darino M."/>
            <person name="Turjanski A."/>
            <person name="Kreff E."/>
            <person name="Dieguez M.J."/>
            <person name="Sacco F."/>
        </authorList>
    </citation>
    <scope>NUCLEOTIDE SEQUENCE [LARGE SCALE GENOMIC DNA]</scope>
    <source>
        <strain evidence="1 2">RO10H11247</strain>
    </source>
</reference>
<keyword evidence="2" id="KW-1185">Reference proteome</keyword>
<proteinExistence type="predicted"/>
<evidence type="ECO:0000313" key="2">
    <source>
        <dbReference type="Proteomes" id="UP000037035"/>
    </source>
</evidence>
<gene>
    <name evidence="1" type="ORF">VP01_2466g1</name>
</gene>
<sequence length="128" mass="14190">MSSDDASQLLFWVSVATETAAVLIIDKEGSTYYGDGGQTKCVPFLQSSHRWLFSDLRGTCCHFILDIACKNNSMFQMSVKFCHGLYTINQPLFTLSLICNVESLNNVSPQTHSKKPQVQRIQALLGGP</sequence>
<dbReference type="VEuPathDB" id="FungiDB:VP01_2466g1"/>
<comment type="caution">
    <text evidence="1">The sequence shown here is derived from an EMBL/GenBank/DDBJ whole genome shotgun (WGS) entry which is preliminary data.</text>
</comment>
<dbReference type="EMBL" id="LAVV01007354">
    <property type="protein sequence ID" value="KNZ56219.1"/>
    <property type="molecule type" value="Genomic_DNA"/>
</dbReference>
<accession>A0A0L6V681</accession>
<dbReference type="Proteomes" id="UP000037035">
    <property type="component" value="Unassembled WGS sequence"/>
</dbReference>
<evidence type="ECO:0000313" key="1">
    <source>
        <dbReference type="EMBL" id="KNZ56219.1"/>
    </source>
</evidence>
<protein>
    <submittedName>
        <fullName evidence="1">Putative signal peptide protein</fullName>
    </submittedName>
</protein>
<dbReference type="AlphaFoldDB" id="A0A0L6V681"/>
<name>A0A0L6V681_9BASI</name>
<organism evidence="1 2">
    <name type="scientific">Puccinia sorghi</name>
    <dbReference type="NCBI Taxonomy" id="27349"/>
    <lineage>
        <taxon>Eukaryota</taxon>
        <taxon>Fungi</taxon>
        <taxon>Dikarya</taxon>
        <taxon>Basidiomycota</taxon>
        <taxon>Pucciniomycotina</taxon>
        <taxon>Pucciniomycetes</taxon>
        <taxon>Pucciniales</taxon>
        <taxon>Pucciniaceae</taxon>
        <taxon>Puccinia</taxon>
    </lineage>
</organism>